<evidence type="ECO:0000256" key="3">
    <source>
        <dbReference type="ARBA" id="ARBA00023001"/>
    </source>
</evidence>
<evidence type="ECO:0000256" key="8">
    <source>
        <dbReference type="SAM" id="MobiDB-lite"/>
    </source>
</evidence>
<dbReference type="FunFam" id="2.130.10.10:FF:000534">
    <property type="entry name" value="Xyloglucanase Xgh74A"/>
    <property type="match status" value="1"/>
</dbReference>
<gene>
    <name evidence="11" type="ORF">D9758_002431</name>
</gene>
<organism evidence="11 12">
    <name type="scientific">Tetrapyrgos nigripes</name>
    <dbReference type="NCBI Taxonomy" id="182062"/>
    <lineage>
        <taxon>Eukaryota</taxon>
        <taxon>Fungi</taxon>
        <taxon>Dikarya</taxon>
        <taxon>Basidiomycota</taxon>
        <taxon>Agaricomycotina</taxon>
        <taxon>Agaricomycetes</taxon>
        <taxon>Agaricomycetidae</taxon>
        <taxon>Agaricales</taxon>
        <taxon>Marasmiineae</taxon>
        <taxon>Marasmiaceae</taxon>
        <taxon>Tetrapyrgos</taxon>
    </lineage>
</organism>
<proteinExistence type="inferred from homology"/>
<dbReference type="InterPro" id="IPR000254">
    <property type="entry name" value="CBD"/>
</dbReference>
<feature type="compositionally biased region" description="Low complexity" evidence="8">
    <location>
        <begin position="787"/>
        <end position="825"/>
    </location>
</feature>
<comment type="similarity">
    <text evidence="7">Belongs to the glycosyl hydrolase 74 family.</text>
</comment>
<dbReference type="Proteomes" id="UP000559256">
    <property type="component" value="Unassembled WGS sequence"/>
</dbReference>
<dbReference type="EMBL" id="JAACJM010000015">
    <property type="protein sequence ID" value="KAF5368557.1"/>
    <property type="molecule type" value="Genomic_DNA"/>
</dbReference>
<evidence type="ECO:0000259" key="10">
    <source>
        <dbReference type="PROSITE" id="PS51164"/>
    </source>
</evidence>
<evidence type="ECO:0000256" key="1">
    <source>
        <dbReference type="ARBA" id="ARBA00022729"/>
    </source>
</evidence>
<evidence type="ECO:0000256" key="6">
    <source>
        <dbReference type="ARBA" id="ARBA00023326"/>
    </source>
</evidence>
<dbReference type="SUPFAM" id="SSF57180">
    <property type="entry name" value="Cellulose-binding domain"/>
    <property type="match status" value="1"/>
</dbReference>
<protein>
    <recommendedName>
        <fullName evidence="10">CBM1 domain-containing protein</fullName>
    </recommendedName>
</protein>
<dbReference type="AlphaFoldDB" id="A0A8H5LT30"/>
<dbReference type="SMART" id="SM00236">
    <property type="entry name" value="fCBD"/>
    <property type="match status" value="1"/>
</dbReference>
<dbReference type="SUPFAM" id="SSF110296">
    <property type="entry name" value="Oligoxyloglucan reducing end-specific cellobiohydrolase"/>
    <property type="match status" value="2"/>
</dbReference>
<keyword evidence="2" id="KW-0378">Hydrolase</keyword>
<dbReference type="InterPro" id="IPR035971">
    <property type="entry name" value="CBD_sf"/>
</dbReference>
<dbReference type="InterPro" id="IPR015943">
    <property type="entry name" value="WD40/YVTN_repeat-like_dom_sf"/>
</dbReference>
<dbReference type="GO" id="GO:0010411">
    <property type="term" value="P:xyloglucan metabolic process"/>
    <property type="evidence" value="ECO:0007669"/>
    <property type="project" value="TreeGrafter"/>
</dbReference>
<dbReference type="GO" id="GO:0005576">
    <property type="term" value="C:extracellular region"/>
    <property type="evidence" value="ECO:0007669"/>
    <property type="project" value="InterPro"/>
</dbReference>
<evidence type="ECO:0000256" key="9">
    <source>
        <dbReference type="SAM" id="SignalP"/>
    </source>
</evidence>
<evidence type="ECO:0000313" key="11">
    <source>
        <dbReference type="EMBL" id="KAF5368557.1"/>
    </source>
</evidence>
<dbReference type="PROSITE" id="PS00562">
    <property type="entry name" value="CBM1_1"/>
    <property type="match status" value="1"/>
</dbReference>
<keyword evidence="4" id="KW-0119">Carbohydrate metabolism</keyword>
<name>A0A8H5LT30_9AGAR</name>
<evidence type="ECO:0000256" key="2">
    <source>
        <dbReference type="ARBA" id="ARBA00022801"/>
    </source>
</evidence>
<evidence type="ECO:0000256" key="4">
    <source>
        <dbReference type="ARBA" id="ARBA00023277"/>
    </source>
</evidence>
<feature type="signal peptide" evidence="9">
    <location>
        <begin position="1"/>
        <end position="19"/>
    </location>
</feature>
<dbReference type="PROSITE" id="PS51164">
    <property type="entry name" value="CBM1_2"/>
    <property type="match status" value="1"/>
</dbReference>
<keyword evidence="5" id="KW-0326">Glycosidase</keyword>
<dbReference type="GO" id="GO:0030248">
    <property type="term" value="F:cellulose binding"/>
    <property type="evidence" value="ECO:0007669"/>
    <property type="project" value="InterPro"/>
</dbReference>
<dbReference type="PANTHER" id="PTHR43739">
    <property type="entry name" value="XYLOGLUCANASE (EUROFUNG)"/>
    <property type="match status" value="1"/>
</dbReference>
<reference evidence="11 12" key="1">
    <citation type="journal article" date="2020" name="ISME J.">
        <title>Uncovering the hidden diversity of litter-decomposition mechanisms in mushroom-forming fungi.</title>
        <authorList>
            <person name="Floudas D."/>
            <person name="Bentzer J."/>
            <person name="Ahren D."/>
            <person name="Johansson T."/>
            <person name="Persson P."/>
            <person name="Tunlid A."/>
        </authorList>
    </citation>
    <scope>NUCLEOTIDE SEQUENCE [LARGE SCALE GENOMIC DNA]</scope>
    <source>
        <strain evidence="11 12">CBS 291.85</strain>
    </source>
</reference>
<keyword evidence="12" id="KW-1185">Reference proteome</keyword>
<sequence length="865" mass="90474">MAVLKLLGILAAIYPVASAVNSQSYTWKNVKIGGGGGFVPGIVFNPSAKGLAYARTDIGGAYRLNADDSWTPLLDFADDSRWNYWGVDALATDPVDPNRLYLATGIWDPNNGQILISTDQGASFTPSQLPFKVGGNMPGRGMGERLAVDPNLNSVLFFGARSGNGLWKSTNFGQTWAKVSSFTSTGTFIPDPTDSSGYNSDKLGIAWVTFDSTSGKSGTATPRIFVGVASNGTSNIFVSQDAGSTWSAVPGQNTTFLPHKGVLSPVEKVLYVSYSDGGGPYDGTLGAIMKYDIANSKWTDITPVSGSDLYFGFGGVGVDLQKPGTIMVAALNSWWPDGQIFRSTNGGSTWSPLWQFGNYPDINKYYSYDDSLAPWLGPNFVDTTLGDLQIGWMMESLSIDPFDSNHFLYGTGSTIYGSRNLLQWDSTHNITLKSMADGIEETSIQGLISPPTGPSLLSAVGDLGGTFFSSSFSAEKNIDGEVALLGFVHNSLTTAPQTEFQNPKWSTSADIDFAGNNPTNIVRIGTGDSSQGKQVALSTDSGASWNQDFGAADNVQGSYNLIYAALSFVEEFAGGKVAFSADGDTVLWRTNSGQGVLVSQFTNPFTSVSSLPSTAAIASDKKNNSIFYGAAGSSFYLSTDGGKTFKVTSSLGSSTSPVKIVVNPGVTGDVWVSTDKGLFHSTNSGSSFTTISGVSQAWAIALGAPSKSGGYPALFAAANIGGLGYFRSDDSGVNWVKINDAAHGFGSVGANVLTADPRIYGRVYIGTNGRGIWYGDASGAAPPPTATAPTTTPTSASTTTTSRPGTTSVPGTTTTKTSTAPTSTSTGVAAAWSQCGGQGWTGPTQCASGSVCTYQNDFYSQCLPQ</sequence>
<dbReference type="OrthoDB" id="2151161at2759"/>
<evidence type="ECO:0000256" key="7">
    <source>
        <dbReference type="ARBA" id="ARBA00037986"/>
    </source>
</evidence>
<accession>A0A8H5LT30</accession>
<dbReference type="InterPro" id="IPR052025">
    <property type="entry name" value="Xyloglucanase_GH74"/>
</dbReference>
<keyword evidence="3" id="KW-0136">Cellulose degradation</keyword>
<dbReference type="Gene3D" id="2.130.10.10">
    <property type="entry name" value="YVTN repeat-like/Quinoprotein amine dehydrogenase"/>
    <property type="match status" value="2"/>
</dbReference>
<evidence type="ECO:0000313" key="12">
    <source>
        <dbReference type="Proteomes" id="UP000559256"/>
    </source>
</evidence>
<keyword evidence="1 9" id="KW-0732">Signal</keyword>
<evidence type="ECO:0000256" key="5">
    <source>
        <dbReference type="ARBA" id="ARBA00023295"/>
    </source>
</evidence>
<feature type="domain" description="CBM1" evidence="10">
    <location>
        <begin position="827"/>
        <end position="863"/>
    </location>
</feature>
<feature type="region of interest" description="Disordered" evidence="8">
    <location>
        <begin position="776"/>
        <end position="825"/>
    </location>
</feature>
<dbReference type="GO" id="GO:0030245">
    <property type="term" value="P:cellulose catabolic process"/>
    <property type="evidence" value="ECO:0007669"/>
    <property type="project" value="UniProtKB-KW"/>
</dbReference>
<comment type="caution">
    <text evidence="11">The sequence shown here is derived from an EMBL/GenBank/DDBJ whole genome shotgun (WGS) entry which is preliminary data.</text>
</comment>
<dbReference type="PANTHER" id="PTHR43739:SF2">
    <property type="entry name" value="OLIGOXYLOGLUCAN-REDUCING END-SPECIFIC XYLOGLUCANASE-RELATED"/>
    <property type="match status" value="1"/>
</dbReference>
<dbReference type="GO" id="GO:0016798">
    <property type="term" value="F:hydrolase activity, acting on glycosyl bonds"/>
    <property type="evidence" value="ECO:0007669"/>
    <property type="project" value="UniProtKB-KW"/>
</dbReference>
<keyword evidence="6" id="KW-0624">Polysaccharide degradation</keyword>
<feature type="chain" id="PRO_5034899880" description="CBM1 domain-containing protein" evidence="9">
    <location>
        <begin position="20"/>
        <end position="865"/>
    </location>
</feature>
<dbReference type="Pfam" id="PF00734">
    <property type="entry name" value="CBM_1"/>
    <property type="match status" value="1"/>
</dbReference>